<comment type="caution">
    <text evidence="2">The sequence shown here is derived from an EMBL/GenBank/DDBJ whole genome shotgun (WGS) entry which is preliminary data.</text>
</comment>
<accession>A0A6N8JAA2</accession>
<feature type="signal peptide" evidence="1">
    <location>
        <begin position="1"/>
        <end position="20"/>
    </location>
</feature>
<dbReference type="AlphaFoldDB" id="A0A6N8JAA2"/>
<protein>
    <submittedName>
        <fullName evidence="2">Type IX secretion system membrane protein PorP/SprF</fullName>
    </submittedName>
</protein>
<feature type="chain" id="PRO_5026947483" evidence="1">
    <location>
        <begin position="21"/>
        <end position="343"/>
    </location>
</feature>
<sequence>MKRTYLLLLLLLIIAEGTRAQQQPHYTQYILNTFIINPAVAGIENYWDVKASHRHQWAGLNGAPVTSYLTIHGPLRKSDYPSASITGLTPPGENPRGKAYWQQYETPPSHAGAGLTILNDKTGPLNRFSITATYAHHIALSPRTSISAGVSFGAQSVSVDASALEFQQPGDPVVASSQLLNKWKPELNAGLMLYSADFYIGASAQNIIPQQLSFDEGKVVGDSLYRGKLVPHLFFSAGYRTWINEDVSVLPSVMVRMVTAAPVSFDVNAKFLYRDRMWVGGSYRIQDGFAAMLGVNISSTINIGYSYDYTTSSLNVVSHGTHEILIGFLIGNRFGDLCPRNNF</sequence>
<dbReference type="InterPro" id="IPR019861">
    <property type="entry name" value="PorP/SprF_Bacteroidetes"/>
</dbReference>
<organism evidence="2 3">
    <name type="scientific">Chitinophaga oryziterrae</name>
    <dbReference type="NCBI Taxonomy" id="1031224"/>
    <lineage>
        <taxon>Bacteria</taxon>
        <taxon>Pseudomonadati</taxon>
        <taxon>Bacteroidota</taxon>
        <taxon>Chitinophagia</taxon>
        <taxon>Chitinophagales</taxon>
        <taxon>Chitinophagaceae</taxon>
        <taxon>Chitinophaga</taxon>
    </lineage>
</organism>
<name>A0A6N8JAA2_9BACT</name>
<proteinExistence type="predicted"/>
<dbReference type="EMBL" id="WRXO01000002">
    <property type="protein sequence ID" value="MVT41169.1"/>
    <property type="molecule type" value="Genomic_DNA"/>
</dbReference>
<reference evidence="2 3" key="1">
    <citation type="submission" date="2019-12" db="EMBL/GenBank/DDBJ databases">
        <title>The draft genomic sequence of strain Chitinophaga oryziterrae JCM 16595.</title>
        <authorList>
            <person name="Zhang X."/>
        </authorList>
    </citation>
    <scope>NUCLEOTIDE SEQUENCE [LARGE SCALE GENOMIC DNA]</scope>
    <source>
        <strain evidence="2 3">JCM 16595</strain>
    </source>
</reference>
<keyword evidence="1" id="KW-0732">Signal</keyword>
<dbReference type="Proteomes" id="UP000468388">
    <property type="component" value="Unassembled WGS sequence"/>
</dbReference>
<keyword evidence="3" id="KW-1185">Reference proteome</keyword>
<dbReference type="RefSeq" id="WP_157299778.1">
    <property type="nucleotide sequence ID" value="NZ_BAAAZB010000007.1"/>
</dbReference>
<evidence type="ECO:0000313" key="3">
    <source>
        <dbReference type="Proteomes" id="UP000468388"/>
    </source>
</evidence>
<evidence type="ECO:0000256" key="1">
    <source>
        <dbReference type="SAM" id="SignalP"/>
    </source>
</evidence>
<dbReference type="NCBIfam" id="TIGR03519">
    <property type="entry name" value="T9SS_PorP_fam"/>
    <property type="match status" value="1"/>
</dbReference>
<gene>
    <name evidence="2" type="ORF">GO495_11295</name>
</gene>
<dbReference type="OrthoDB" id="626665at2"/>
<evidence type="ECO:0000313" key="2">
    <source>
        <dbReference type="EMBL" id="MVT41169.1"/>
    </source>
</evidence>
<dbReference type="Pfam" id="PF11751">
    <property type="entry name" value="PorP_SprF"/>
    <property type="match status" value="1"/>
</dbReference>